<comment type="caution">
    <text evidence="3">The sequence shown here is derived from an EMBL/GenBank/DDBJ whole genome shotgun (WGS) entry which is preliminary data.</text>
</comment>
<evidence type="ECO:0000256" key="1">
    <source>
        <dbReference type="SAM" id="Coils"/>
    </source>
</evidence>
<protein>
    <recommendedName>
        <fullName evidence="2">PHA accumulation regulator DNA-binding N-terminal domain-containing protein</fullName>
    </recommendedName>
</protein>
<proteinExistence type="predicted"/>
<dbReference type="InterPro" id="IPR012909">
    <property type="entry name" value="PHA_DNA-bd_N"/>
</dbReference>
<organism evidence="3 4">
    <name type="scientific">Candidatus Fonsibacter lacus</name>
    <dbReference type="NCBI Taxonomy" id="2576439"/>
    <lineage>
        <taxon>Bacteria</taxon>
        <taxon>Pseudomonadati</taxon>
        <taxon>Pseudomonadota</taxon>
        <taxon>Alphaproteobacteria</taxon>
        <taxon>Candidatus Pelagibacterales</taxon>
        <taxon>Candidatus Pelagibacterales incertae sedis</taxon>
        <taxon>Candidatus Fonsibacter</taxon>
    </lineage>
</organism>
<reference evidence="3" key="1">
    <citation type="submission" date="2018-10" db="EMBL/GenBank/DDBJ databases">
        <title>Iterative Subtractive Binning of Freshwater Chronoseries Metagenomes Recovers Nearly Complete Genomes from over Four Hundred Novel Species.</title>
        <authorList>
            <person name="Rodriguez-R L.M."/>
            <person name="Tsementzi D."/>
            <person name="Luo C."/>
            <person name="Konstantinidis K.T."/>
        </authorList>
    </citation>
    <scope>NUCLEOTIDE SEQUENCE</scope>
    <source>
        <strain evidence="3">WB7_6_001</strain>
    </source>
</reference>
<dbReference type="Proteomes" id="UP000713222">
    <property type="component" value="Unassembled WGS sequence"/>
</dbReference>
<dbReference type="AlphaFoldDB" id="A0A964XRT0"/>
<keyword evidence="1" id="KW-0175">Coiled coil</keyword>
<feature type="domain" description="PHA accumulation regulator DNA-binding N-terminal" evidence="2">
    <location>
        <begin position="4"/>
        <end position="62"/>
    </location>
</feature>
<gene>
    <name evidence="3" type="ORF">EBV32_04620</name>
</gene>
<dbReference type="Pfam" id="PF07879">
    <property type="entry name" value="PHB_acc_N"/>
    <property type="match status" value="1"/>
</dbReference>
<sequence length="157" mass="18164">MIEIKKYSNRRLYNTETSAYITLDDIVTLIKKELDFKVVDVDTQSDITSTILTQIILEKENAGINLIPAHILKQIILFNENKKNNMMFDFLNTTMNAANSNNIFTKGFPNFADFNFFNFGQKTEAKPSAPKQEKNMDDLMNQIDKLKKEVEEIKSQK</sequence>
<evidence type="ECO:0000313" key="4">
    <source>
        <dbReference type="Proteomes" id="UP000713222"/>
    </source>
</evidence>
<accession>A0A964XRT0</accession>
<evidence type="ECO:0000259" key="2">
    <source>
        <dbReference type="Pfam" id="PF07879"/>
    </source>
</evidence>
<evidence type="ECO:0000313" key="3">
    <source>
        <dbReference type="EMBL" id="NBN88350.1"/>
    </source>
</evidence>
<feature type="coiled-coil region" evidence="1">
    <location>
        <begin position="129"/>
        <end position="156"/>
    </location>
</feature>
<dbReference type="EMBL" id="RGET01000099">
    <property type="protein sequence ID" value="NBN88350.1"/>
    <property type="molecule type" value="Genomic_DNA"/>
</dbReference>
<name>A0A964XRT0_9PROT</name>